<comment type="cofactor">
    <cofactor evidence="4">
        <name>Zn(2+)</name>
        <dbReference type="ChEBI" id="CHEBI:29105"/>
    </cofactor>
</comment>
<dbReference type="PANTHER" id="PTHR43401:SF2">
    <property type="entry name" value="L-THREONINE 3-DEHYDROGENASE"/>
    <property type="match status" value="1"/>
</dbReference>
<keyword evidence="2 4" id="KW-0862">Zinc</keyword>
<dbReference type="Pfam" id="PF00107">
    <property type="entry name" value="ADH_zinc_N"/>
    <property type="match status" value="1"/>
</dbReference>
<name>F3ZY63_MAHA5</name>
<reference evidence="7" key="1">
    <citation type="submission" date="2010-11" db="EMBL/GenBank/DDBJ databases">
        <title>The complete genome of Mahella australiensis DSM 15567.</title>
        <authorList>
            <consortium name="US DOE Joint Genome Institute (JGI-PGF)"/>
            <person name="Lucas S."/>
            <person name="Copeland A."/>
            <person name="Lapidus A."/>
            <person name="Bruce D."/>
            <person name="Goodwin L."/>
            <person name="Pitluck S."/>
            <person name="Kyrpides N."/>
            <person name="Mavromatis K."/>
            <person name="Pagani I."/>
            <person name="Ivanova N."/>
            <person name="Teshima H."/>
            <person name="Brettin T."/>
            <person name="Detter J.C."/>
            <person name="Han C."/>
            <person name="Tapia R."/>
            <person name="Land M."/>
            <person name="Hauser L."/>
            <person name="Markowitz V."/>
            <person name="Cheng J.-F."/>
            <person name="Hugenholtz P."/>
            <person name="Woyke T."/>
            <person name="Wu D."/>
            <person name="Spring S."/>
            <person name="Pukall R."/>
            <person name="Steenblock K."/>
            <person name="Schneider S."/>
            <person name="Klenk H.-P."/>
            <person name="Eisen J.A."/>
        </authorList>
    </citation>
    <scope>NUCLEOTIDE SEQUENCE [LARGE SCALE GENOMIC DNA]</scope>
    <source>
        <strain evidence="7">DSM 15567 / CIP 107919 / 50-1 BON</strain>
    </source>
</reference>
<dbReference type="AlphaFoldDB" id="F3ZY63"/>
<evidence type="ECO:0000256" key="2">
    <source>
        <dbReference type="ARBA" id="ARBA00022833"/>
    </source>
</evidence>
<comment type="similarity">
    <text evidence="4">Belongs to the zinc-containing alcohol dehydrogenase family.</text>
</comment>
<dbReference type="Pfam" id="PF08240">
    <property type="entry name" value="ADH_N"/>
    <property type="match status" value="1"/>
</dbReference>
<dbReference type="InterPro" id="IPR050129">
    <property type="entry name" value="Zn_alcohol_dh"/>
</dbReference>
<dbReference type="GO" id="GO:0008270">
    <property type="term" value="F:zinc ion binding"/>
    <property type="evidence" value="ECO:0007669"/>
    <property type="project" value="InterPro"/>
</dbReference>
<keyword evidence="7" id="KW-1185">Reference proteome</keyword>
<evidence type="ECO:0000313" key="6">
    <source>
        <dbReference type="EMBL" id="AEE95588.1"/>
    </source>
</evidence>
<dbReference type="GO" id="GO:0016491">
    <property type="term" value="F:oxidoreductase activity"/>
    <property type="evidence" value="ECO:0007669"/>
    <property type="project" value="UniProtKB-KW"/>
</dbReference>
<dbReference type="PANTHER" id="PTHR43401">
    <property type="entry name" value="L-THREONINE 3-DEHYDROGENASE"/>
    <property type="match status" value="1"/>
</dbReference>
<protein>
    <submittedName>
        <fullName evidence="6">Alcohol dehydrogenase GroES domain protein</fullName>
    </submittedName>
</protein>
<dbReference type="InterPro" id="IPR002328">
    <property type="entry name" value="ADH_Zn_CS"/>
</dbReference>
<reference evidence="6 7" key="2">
    <citation type="journal article" date="2011" name="Stand. Genomic Sci.">
        <title>Complete genome sequence of Mahella australiensis type strain (50-1 BON).</title>
        <authorList>
            <person name="Sikorski J."/>
            <person name="Teshima H."/>
            <person name="Nolan M."/>
            <person name="Lucas S."/>
            <person name="Hammon N."/>
            <person name="Deshpande S."/>
            <person name="Cheng J.F."/>
            <person name="Pitluck S."/>
            <person name="Liolios K."/>
            <person name="Pagani I."/>
            <person name="Ivanova N."/>
            <person name="Huntemann M."/>
            <person name="Mavromatis K."/>
            <person name="Ovchinikova G."/>
            <person name="Pati A."/>
            <person name="Tapia R."/>
            <person name="Han C."/>
            <person name="Goodwin L."/>
            <person name="Chen A."/>
            <person name="Palaniappan K."/>
            <person name="Land M."/>
            <person name="Hauser L."/>
            <person name="Ngatchou-Djao O.D."/>
            <person name="Rohde M."/>
            <person name="Pukall R."/>
            <person name="Spring S."/>
            <person name="Abt B."/>
            <person name="Goker M."/>
            <person name="Detter J.C."/>
            <person name="Woyke T."/>
            <person name="Bristow J."/>
            <person name="Markowitz V."/>
            <person name="Hugenholtz P."/>
            <person name="Eisen J.A."/>
            <person name="Kyrpides N.C."/>
            <person name="Klenk H.P."/>
            <person name="Lapidus A."/>
        </authorList>
    </citation>
    <scope>NUCLEOTIDE SEQUENCE [LARGE SCALE GENOMIC DNA]</scope>
    <source>
        <strain evidence="7">DSM 15567 / CIP 107919 / 50-1 BON</strain>
    </source>
</reference>
<keyword evidence="1 4" id="KW-0479">Metal-binding</keyword>
<dbReference type="eggNOG" id="COG1063">
    <property type="taxonomic scope" value="Bacteria"/>
</dbReference>
<accession>F3ZY63</accession>
<keyword evidence="3" id="KW-0560">Oxidoreductase</keyword>
<dbReference type="InterPro" id="IPR013154">
    <property type="entry name" value="ADH-like_N"/>
</dbReference>
<dbReference type="CDD" id="cd08234">
    <property type="entry name" value="threonine_DH_like"/>
    <property type="match status" value="1"/>
</dbReference>
<dbReference type="RefSeq" id="WP_013780021.1">
    <property type="nucleotide sequence ID" value="NC_015520.1"/>
</dbReference>
<dbReference type="InterPro" id="IPR011032">
    <property type="entry name" value="GroES-like_sf"/>
</dbReference>
<evidence type="ECO:0000256" key="1">
    <source>
        <dbReference type="ARBA" id="ARBA00022723"/>
    </source>
</evidence>
<organism evidence="6 7">
    <name type="scientific">Mahella australiensis (strain DSM 15567 / CIP 107919 / 50-1 BON)</name>
    <dbReference type="NCBI Taxonomy" id="697281"/>
    <lineage>
        <taxon>Bacteria</taxon>
        <taxon>Bacillati</taxon>
        <taxon>Bacillota</taxon>
        <taxon>Clostridia</taxon>
        <taxon>Thermoanaerobacterales</taxon>
        <taxon>Thermoanaerobacterales Family IV. Incertae Sedis</taxon>
        <taxon>Mahella</taxon>
    </lineage>
</organism>
<evidence type="ECO:0000259" key="5">
    <source>
        <dbReference type="SMART" id="SM00829"/>
    </source>
</evidence>
<dbReference type="SUPFAM" id="SSF51735">
    <property type="entry name" value="NAD(P)-binding Rossmann-fold domains"/>
    <property type="match status" value="1"/>
</dbReference>
<dbReference type="InterPro" id="IPR036291">
    <property type="entry name" value="NAD(P)-bd_dom_sf"/>
</dbReference>
<dbReference type="HOGENOM" id="CLU_026673_11_0_9"/>
<dbReference type="OrthoDB" id="9769198at2"/>
<dbReference type="KEGG" id="mas:Mahau_0372"/>
<dbReference type="EMBL" id="CP002360">
    <property type="protein sequence ID" value="AEE95588.1"/>
    <property type="molecule type" value="Genomic_DNA"/>
</dbReference>
<feature type="domain" description="Enoyl reductase (ER)" evidence="5">
    <location>
        <begin position="8"/>
        <end position="337"/>
    </location>
</feature>
<dbReference type="Gene3D" id="3.40.50.720">
    <property type="entry name" value="NAD(P)-binding Rossmann-like Domain"/>
    <property type="match status" value="1"/>
</dbReference>
<proteinExistence type="inferred from homology"/>
<dbReference type="SMART" id="SM00829">
    <property type="entry name" value="PKS_ER"/>
    <property type="match status" value="1"/>
</dbReference>
<gene>
    <name evidence="6" type="ordered locus">Mahau_0372</name>
</gene>
<sequence>MKAAVFYGTGDIRVEEVEKPKIKEGHVLVEVKACGICGTDMHIYSGGMGPSAVEPPTILGHEFAGRVVEIGDGVSDIDVGDNVAIDPNIYCGHCHYCRMGKVHLCENLKNIGVILNGGFAEYCLVPQSQAYKLPPNMPYEVGAMVEPLACCLHGTDLAQIKPGDSVVILGGGAIGLIHAQLARLAGASSIIISEPSQGRRQLAERLGFDMLIDPTGCDVKARVETLMRYGADVVIEAAGLAKTARQAFGLVKNGGTVLQFGVVDETAEIQLKPFEIYQKEIKWIGSFINPYTHARALELLAKGRIEVLPLITHRYSLDNMEVGLKPDKRGDRVKAMVII</sequence>
<dbReference type="Gene3D" id="3.90.180.10">
    <property type="entry name" value="Medium-chain alcohol dehydrogenases, catalytic domain"/>
    <property type="match status" value="1"/>
</dbReference>
<dbReference type="PROSITE" id="PS00059">
    <property type="entry name" value="ADH_ZINC"/>
    <property type="match status" value="1"/>
</dbReference>
<dbReference type="InterPro" id="IPR013149">
    <property type="entry name" value="ADH-like_C"/>
</dbReference>
<evidence type="ECO:0000256" key="4">
    <source>
        <dbReference type="RuleBase" id="RU361277"/>
    </source>
</evidence>
<dbReference type="InterPro" id="IPR020843">
    <property type="entry name" value="ER"/>
</dbReference>
<dbReference type="Proteomes" id="UP000008457">
    <property type="component" value="Chromosome"/>
</dbReference>
<evidence type="ECO:0000256" key="3">
    <source>
        <dbReference type="ARBA" id="ARBA00023002"/>
    </source>
</evidence>
<dbReference type="SUPFAM" id="SSF50129">
    <property type="entry name" value="GroES-like"/>
    <property type="match status" value="1"/>
</dbReference>
<dbReference type="STRING" id="697281.Mahau_0372"/>
<evidence type="ECO:0000313" key="7">
    <source>
        <dbReference type="Proteomes" id="UP000008457"/>
    </source>
</evidence>